<dbReference type="SUPFAM" id="SSF53098">
    <property type="entry name" value="Ribonuclease H-like"/>
    <property type="match status" value="1"/>
</dbReference>
<dbReference type="Gene3D" id="3.30.420.10">
    <property type="entry name" value="Ribonuclease H-like superfamily/Ribonuclease H"/>
    <property type="match status" value="1"/>
</dbReference>
<organism evidence="1 2">
    <name type="scientific">Neolewinella maritima</name>
    <dbReference type="NCBI Taxonomy" id="1383882"/>
    <lineage>
        <taxon>Bacteria</taxon>
        <taxon>Pseudomonadati</taxon>
        <taxon>Bacteroidota</taxon>
        <taxon>Saprospiria</taxon>
        <taxon>Saprospirales</taxon>
        <taxon>Lewinellaceae</taxon>
        <taxon>Neolewinella</taxon>
    </lineage>
</organism>
<reference evidence="1" key="1">
    <citation type="submission" date="2021-12" db="EMBL/GenBank/DDBJ databases">
        <authorList>
            <person name="Rodrigo-Torres L."/>
            <person name="Arahal R. D."/>
            <person name="Lucena T."/>
        </authorList>
    </citation>
    <scope>NUCLEOTIDE SEQUENCE</scope>
    <source>
        <strain evidence="1">CECT 8419</strain>
    </source>
</reference>
<dbReference type="Proteomes" id="UP000837803">
    <property type="component" value="Unassembled WGS sequence"/>
</dbReference>
<dbReference type="InterPro" id="IPR012337">
    <property type="entry name" value="RNaseH-like_sf"/>
</dbReference>
<dbReference type="EMBL" id="CAKLPZ010000002">
    <property type="protein sequence ID" value="CAH1000912.1"/>
    <property type="molecule type" value="Genomic_DNA"/>
</dbReference>
<name>A0ABM9B150_9BACT</name>
<proteinExistence type="predicted"/>
<sequence length="59" mass="6362">MSRCRKAYEYLTAIIDVYSSYIVGWGLANTLAAEASPGVVRQAVAEHGAPQILNSDQCC</sequence>
<protein>
    <recommendedName>
        <fullName evidence="3">Integrase catalytic domain-containing protein</fullName>
    </recommendedName>
</protein>
<evidence type="ECO:0000313" key="1">
    <source>
        <dbReference type="EMBL" id="CAH1000912.1"/>
    </source>
</evidence>
<evidence type="ECO:0008006" key="3">
    <source>
        <dbReference type="Google" id="ProtNLM"/>
    </source>
</evidence>
<keyword evidence="2" id="KW-1185">Reference proteome</keyword>
<gene>
    <name evidence="1" type="ORF">LEM8419_01947</name>
</gene>
<dbReference type="InterPro" id="IPR036397">
    <property type="entry name" value="RNaseH_sf"/>
</dbReference>
<comment type="caution">
    <text evidence="1">The sequence shown here is derived from an EMBL/GenBank/DDBJ whole genome shotgun (WGS) entry which is preliminary data.</text>
</comment>
<accession>A0ABM9B150</accession>
<dbReference type="RefSeq" id="WP_238750873.1">
    <property type="nucleotide sequence ID" value="NZ_CAKLPZ010000002.1"/>
</dbReference>
<evidence type="ECO:0000313" key="2">
    <source>
        <dbReference type="Proteomes" id="UP000837803"/>
    </source>
</evidence>